<comment type="caution">
    <text evidence="3">The sequence shown here is derived from an EMBL/GenBank/DDBJ whole genome shotgun (WGS) entry which is preliminary data.</text>
</comment>
<feature type="coiled-coil region" evidence="1">
    <location>
        <begin position="297"/>
        <end position="324"/>
    </location>
</feature>
<accession>A0A371FLY5</accession>
<gene>
    <name evidence="3" type="ORF">CR513_40499</name>
</gene>
<organism evidence="3 4">
    <name type="scientific">Mucuna pruriens</name>
    <name type="common">Velvet bean</name>
    <name type="synonym">Dolichos pruriens</name>
    <dbReference type="NCBI Taxonomy" id="157652"/>
    <lineage>
        <taxon>Eukaryota</taxon>
        <taxon>Viridiplantae</taxon>
        <taxon>Streptophyta</taxon>
        <taxon>Embryophyta</taxon>
        <taxon>Tracheophyta</taxon>
        <taxon>Spermatophyta</taxon>
        <taxon>Magnoliopsida</taxon>
        <taxon>eudicotyledons</taxon>
        <taxon>Gunneridae</taxon>
        <taxon>Pentapetalae</taxon>
        <taxon>rosids</taxon>
        <taxon>fabids</taxon>
        <taxon>Fabales</taxon>
        <taxon>Fabaceae</taxon>
        <taxon>Papilionoideae</taxon>
        <taxon>50 kb inversion clade</taxon>
        <taxon>NPAAA clade</taxon>
        <taxon>indigoferoid/millettioid clade</taxon>
        <taxon>Phaseoleae</taxon>
        <taxon>Mucuna</taxon>
    </lineage>
</organism>
<evidence type="ECO:0000313" key="4">
    <source>
        <dbReference type="Proteomes" id="UP000257109"/>
    </source>
</evidence>
<keyword evidence="1" id="KW-0175">Coiled coil</keyword>
<dbReference type="EMBL" id="QJKJ01008631">
    <property type="protein sequence ID" value="RDX79113.1"/>
    <property type="molecule type" value="Genomic_DNA"/>
</dbReference>
<evidence type="ECO:0000313" key="3">
    <source>
        <dbReference type="EMBL" id="RDX79113.1"/>
    </source>
</evidence>
<dbReference type="Proteomes" id="UP000257109">
    <property type="component" value="Unassembled WGS sequence"/>
</dbReference>
<feature type="compositionally biased region" description="Basic residues" evidence="2">
    <location>
        <begin position="409"/>
        <end position="426"/>
    </location>
</feature>
<reference evidence="3" key="1">
    <citation type="submission" date="2018-05" db="EMBL/GenBank/DDBJ databases">
        <title>Draft genome of Mucuna pruriens seed.</title>
        <authorList>
            <person name="Nnadi N.E."/>
            <person name="Vos R."/>
            <person name="Hasami M.H."/>
            <person name="Devisetty U.K."/>
            <person name="Aguiy J.C."/>
        </authorList>
    </citation>
    <scope>NUCLEOTIDE SEQUENCE [LARGE SCALE GENOMIC DNA]</scope>
    <source>
        <strain evidence="3">JCA_2017</strain>
    </source>
</reference>
<protein>
    <submittedName>
        <fullName evidence="3">Uncharacterized protein</fullName>
    </submittedName>
</protein>
<evidence type="ECO:0000256" key="1">
    <source>
        <dbReference type="SAM" id="Coils"/>
    </source>
</evidence>
<evidence type="ECO:0000256" key="2">
    <source>
        <dbReference type="SAM" id="MobiDB-lite"/>
    </source>
</evidence>
<name>A0A371FLY5_MUCPR</name>
<keyword evidence="4" id="KW-1185">Reference proteome</keyword>
<sequence length="426" mass="48080">MESPFQPIDSKHFPLYWQQTSSFEGCPLKVLSPENKTWISFLDALPRDMNCETLVNIASGPNANTQFKSFLRDQNFNNFRPLLTRVGTLIKSRLEKISEGEGSLQKSTTSDVIQVPTPALPPPEPADNTDVHPSGDLLPDFESLSAGLVSFNAPSTSDSLWGAGVEDLGLLPSDFIRPHDRQLLSSAGLQASFDMVSTYHARSLAILQAWRGEAQEFEQIKSQAVASQLELSQIRKERMALVFARSEIASIKAKNILLQRNLVEMRADRNSLHVKVIRQEGLLDLERVYSTKLADTLDDAWDERNRAERRAAQAELDMSTAHARVETLLSEVARSERPPSILPLYKMQRRGSNFGTKIKRTNVNVLMEEISLKIRDGDPRTKGAPIKRPVLEWRRHLGRGGLLAGRAKEGRRKREERRKRRRKKKG</sequence>
<feature type="region of interest" description="Disordered" evidence="2">
    <location>
        <begin position="100"/>
        <end position="136"/>
    </location>
</feature>
<dbReference type="AlphaFoldDB" id="A0A371FLY5"/>
<proteinExistence type="predicted"/>
<feature type="non-terminal residue" evidence="3">
    <location>
        <position position="1"/>
    </location>
</feature>
<feature type="region of interest" description="Disordered" evidence="2">
    <location>
        <begin position="402"/>
        <end position="426"/>
    </location>
</feature>